<keyword evidence="2" id="KW-1185">Reference proteome</keyword>
<dbReference type="RefSeq" id="WP_175169335.1">
    <property type="nucleotide sequence ID" value="NZ_CADIJQ010000001.1"/>
</dbReference>
<evidence type="ECO:0000313" key="2">
    <source>
        <dbReference type="Proteomes" id="UP000494269"/>
    </source>
</evidence>
<gene>
    <name evidence="1" type="ORF">LMG3441_01604</name>
</gene>
<protein>
    <recommendedName>
        <fullName evidence="3">DUF2786 domain-containing protein</fullName>
    </recommendedName>
</protein>
<accession>A0A6S6ZR42</accession>
<evidence type="ECO:0000313" key="1">
    <source>
        <dbReference type="EMBL" id="CAB3681209.1"/>
    </source>
</evidence>
<organism evidence="1 2">
    <name type="scientific">Achromobacter kerstersii</name>
    <dbReference type="NCBI Taxonomy" id="1353890"/>
    <lineage>
        <taxon>Bacteria</taxon>
        <taxon>Pseudomonadati</taxon>
        <taxon>Pseudomonadota</taxon>
        <taxon>Betaproteobacteria</taxon>
        <taxon>Burkholderiales</taxon>
        <taxon>Alcaligenaceae</taxon>
        <taxon>Achromobacter</taxon>
    </lineage>
</organism>
<reference evidence="1 2" key="1">
    <citation type="submission" date="2020-04" db="EMBL/GenBank/DDBJ databases">
        <authorList>
            <person name="De Canck E."/>
        </authorList>
    </citation>
    <scope>NUCLEOTIDE SEQUENCE [LARGE SCALE GENOMIC DNA]</scope>
    <source>
        <strain evidence="1 2">LMG 3441</strain>
    </source>
</reference>
<dbReference type="EMBL" id="CADIJQ010000001">
    <property type="protein sequence ID" value="CAB3681209.1"/>
    <property type="molecule type" value="Genomic_DNA"/>
</dbReference>
<dbReference type="Proteomes" id="UP000494269">
    <property type="component" value="Unassembled WGS sequence"/>
</dbReference>
<sequence length="179" mass="20374">MNNDKARQRMLKLLALARRGEGGERDNAQRFLESMLKKHGMTLADLDEDCQEAEWKCFPIKTAQDRRLLVQVAGMVLKSNSLDLRQQRGKKNVWIEVTKAQFLEIELHYRAFNQDLKKILELAFVAFITRNDIFSGVQDADSAPPKYSAEDLAAATAMMKGMPRTSVRRPLEYSAGAVR</sequence>
<name>A0A6S6ZR42_9BURK</name>
<evidence type="ECO:0008006" key="3">
    <source>
        <dbReference type="Google" id="ProtNLM"/>
    </source>
</evidence>
<dbReference type="AlphaFoldDB" id="A0A6S6ZR42"/>
<proteinExistence type="predicted"/>